<dbReference type="InterPro" id="IPR002586">
    <property type="entry name" value="CobQ/CobB/MinD/ParA_Nub-bd_dom"/>
</dbReference>
<dbReference type="SUPFAM" id="SSF52540">
    <property type="entry name" value="P-loop containing nucleoside triphosphate hydrolases"/>
    <property type="match status" value="1"/>
</dbReference>
<evidence type="ECO:0000313" key="2">
    <source>
        <dbReference type="EMBL" id="PWC00728.1"/>
    </source>
</evidence>
<comment type="caution">
    <text evidence="2">The sequence shown here is derived from an EMBL/GenBank/DDBJ whole genome shotgun (WGS) entry which is preliminary data.</text>
</comment>
<dbReference type="AlphaFoldDB" id="A0A2U1T4B0"/>
<dbReference type="Gene3D" id="3.40.50.300">
    <property type="entry name" value="P-loop containing nucleotide triphosphate hydrolases"/>
    <property type="match status" value="1"/>
</dbReference>
<dbReference type="Pfam" id="PF01656">
    <property type="entry name" value="CbiA"/>
    <property type="match status" value="1"/>
</dbReference>
<gene>
    <name evidence="2" type="ORF">DF222_11265</name>
</gene>
<proteinExistence type="predicted"/>
<accession>A0A2U1T4B0</accession>
<dbReference type="Proteomes" id="UP000244989">
    <property type="component" value="Unassembled WGS sequence"/>
</dbReference>
<dbReference type="InterPro" id="IPR050678">
    <property type="entry name" value="DNA_Partitioning_ATPase"/>
</dbReference>
<dbReference type="OrthoDB" id="9804460at2"/>
<keyword evidence="3" id="KW-1185">Reference proteome</keyword>
<dbReference type="KEGG" id="cyz:C3B44_02955"/>
<reference evidence="3" key="1">
    <citation type="submission" date="2018-04" db="EMBL/GenBank/DDBJ databases">
        <authorList>
            <person name="Liu S."/>
            <person name="Wang Z."/>
            <person name="Li J."/>
        </authorList>
    </citation>
    <scope>NUCLEOTIDE SEQUENCE [LARGE SCALE GENOMIC DNA]</scope>
    <source>
        <strain evidence="3">2189</strain>
    </source>
</reference>
<name>A0A2U1T4B0_9CORY</name>
<dbReference type="RefSeq" id="WP_108431060.1">
    <property type="nucleotide sequence ID" value="NZ_CP026947.1"/>
</dbReference>
<dbReference type="EMBL" id="QEEZ01000038">
    <property type="protein sequence ID" value="PWC00728.1"/>
    <property type="molecule type" value="Genomic_DNA"/>
</dbReference>
<feature type="domain" description="CobQ/CobB/MinD/ParA nucleotide binding" evidence="1">
    <location>
        <begin position="4"/>
        <end position="169"/>
    </location>
</feature>
<evidence type="ECO:0000313" key="3">
    <source>
        <dbReference type="Proteomes" id="UP000244989"/>
    </source>
</evidence>
<dbReference type="CDD" id="cd02042">
    <property type="entry name" value="ParAB_family"/>
    <property type="match status" value="1"/>
</dbReference>
<sequence>MTIIAISNLKGGTGKTTSAVLLATAFYRAGNSVTVVDLDPQGSATEWAQMAEKAGQPLPFPVTLGNVRTTKNIKENTDYTILDCPPGDPRLIDAAIGVADLVVVPVQPSGIETERMWDTVDIAGKDKAIVLLTSVLIQAKSTTALSDALAEEGVRVFRGAIPRREEIRHWYGHSPHGQLHGYESIAQQIKEARHD</sequence>
<dbReference type="PIRSF" id="PIRSF009320">
    <property type="entry name" value="Nuc_binding_HP_1000"/>
    <property type="match status" value="1"/>
</dbReference>
<organism evidence="2 3">
    <name type="scientific">Corynebacterium yudongzhengii</name>
    <dbReference type="NCBI Taxonomy" id="2080740"/>
    <lineage>
        <taxon>Bacteria</taxon>
        <taxon>Bacillati</taxon>
        <taxon>Actinomycetota</taxon>
        <taxon>Actinomycetes</taxon>
        <taxon>Mycobacteriales</taxon>
        <taxon>Corynebacteriaceae</taxon>
        <taxon>Corynebacterium</taxon>
    </lineage>
</organism>
<dbReference type="PANTHER" id="PTHR13696:SF96">
    <property type="entry name" value="COBQ_COBB_MIND_PARA NUCLEOTIDE BINDING DOMAIN-CONTAINING PROTEIN"/>
    <property type="match status" value="1"/>
</dbReference>
<protein>
    <recommendedName>
        <fullName evidence="1">CobQ/CobB/MinD/ParA nucleotide binding domain-containing protein</fullName>
    </recommendedName>
</protein>
<dbReference type="InterPro" id="IPR027417">
    <property type="entry name" value="P-loop_NTPase"/>
</dbReference>
<evidence type="ECO:0000259" key="1">
    <source>
        <dbReference type="Pfam" id="PF01656"/>
    </source>
</evidence>
<dbReference type="PANTHER" id="PTHR13696">
    <property type="entry name" value="P-LOOP CONTAINING NUCLEOSIDE TRIPHOSPHATE HYDROLASE"/>
    <property type="match status" value="1"/>
</dbReference>